<gene>
    <name evidence="1" type="ORF">FH715_14070</name>
</gene>
<proteinExistence type="predicted"/>
<name>A0A5C4V454_9ACTN</name>
<sequence>MSDLGYNVVLLVLALRVLGPDALRLLRRLLGAGVRIGAAALAEHRTGQPANALPVGREEA</sequence>
<dbReference type="RefSeq" id="WP_139645057.1">
    <property type="nucleotide sequence ID" value="NZ_BAAAZS010000153.1"/>
</dbReference>
<protein>
    <submittedName>
        <fullName evidence="1">Uncharacterized protein</fullName>
    </submittedName>
</protein>
<reference evidence="1 2" key="1">
    <citation type="submission" date="2019-06" db="EMBL/GenBank/DDBJ databases">
        <title>Draft genome of Streptomyces sedi sp. JCM16909.</title>
        <authorList>
            <person name="Klykleung N."/>
            <person name="Tanasupawat S."/>
            <person name="Kudo T."/>
            <person name="Yuki M."/>
            <person name="Ohkuma M."/>
        </authorList>
    </citation>
    <scope>NUCLEOTIDE SEQUENCE [LARGE SCALE GENOMIC DNA]</scope>
    <source>
        <strain evidence="1 2">JCM 16909</strain>
    </source>
</reference>
<dbReference type="Proteomes" id="UP000311713">
    <property type="component" value="Unassembled WGS sequence"/>
</dbReference>
<comment type="caution">
    <text evidence="1">The sequence shown here is derived from an EMBL/GenBank/DDBJ whole genome shotgun (WGS) entry which is preliminary data.</text>
</comment>
<keyword evidence="2" id="KW-1185">Reference proteome</keyword>
<organism evidence="1 2">
    <name type="scientific">Streptomyces sedi</name>
    <dbReference type="NCBI Taxonomy" id="555059"/>
    <lineage>
        <taxon>Bacteria</taxon>
        <taxon>Bacillati</taxon>
        <taxon>Actinomycetota</taxon>
        <taxon>Actinomycetes</taxon>
        <taxon>Kitasatosporales</taxon>
        <taxon>Streptomycetaceae</taxon>
        <taxon>Streptomyces</taxon>
    </lineage>
</organism>
<accession>A0A5C4V454</accession>
<evidence type="ECO:0000313" key="2">
    <source>
        <dbReference type="Proteomes" id="UP000311713"/>
    </source>
</evidence>
<evidence type="ECO:0000313" key="1">
    <source>
        <dbReference type="EMBL" id="TNM29859.1"/>
    </source>
</evidence>
<dbReference type="AlphaFoldDB" id="A0A5C4V454"/>
<dbReference type="EMBL" id="VDGT01000009">
    <property type="protein sequence ID" value="TNM29859.1"/>
    <property type="molecule type" value="Genomic_DNA"/>
</dbReference>